<comment type="subunit">
    <text evidence="6">Monomer.</text>
</comment>
<dbReference type="OrthoDB" id="9805918at2"/>
<dbReference type="InterPro" id="IPR009019">
    <property type="entry name" value="KH_sf_prok-type"/>
</dbReference>
<organism evidence="9 10">
    <name type="scientific">Ferrithrix thermotolerans DSM 19514</name>
    <dbReference type="NCBI Taxonomy" id="1121881"/>
    <lineage>
        <taxon>Bacteria</taxon>
        <taxon>Bacillati</taxon>
        <taxon>Actinomycetota</taxon>
        <taxon>Acidimicrobiia</taxon>
        <taxon>Acidimicrobiales</taxon>
        <taxon>Acidimicrobiaceae</taxon>
        <taxon>Ferrithrix</taxon>
    </lineage>
</organism>
<keyword evidence="4 6" id="KW-0694">RNA-binding</keyword>
<dbReference type="NCBIfam" id="TIGR00436">
    <property type="entry name" value="era"/>
    <property type="match status" value="1"/>
</dbReference>
<feature type="binding site" evidence="6">
    <location>
        <begin position="59"/>
        <end position="63"/>
    </location>
    <ligand>
        <name>GTP</name>
        <dbReference type="ChEBI" id="CHEBI:37565"/>
    </ligand>
</feature>
<dbReference type="NCBIfam" id="TIGR00231">
    <property type="entry name" value="small_GTP"/>
    <property type="match status" value="1"/>
</dbReference>
<dbReference type="Pfam" id="PF07650">
    <property type="entry name" value="KH_2"/>
    <property type="match status" value="1"/>
</dbReference>
<dbReference type="NCBIfam" id="NF000908">
    <property type="entry name" value="PRK00089.1"/>
    <property type="match status" value="1"/>
</dbReference>
<feature type="binding site" evidence="6">
    <location>
        <begin position="12"/>
        <end position="19"/>
    </location>
    <ligand>
        <name>GTP</name>
        <dbReference type="ChEBI" id="CHEBI:37565"/>
    </ligand>
</feature>
<dbReference type="Gene3D" id="3.40.50.300">
    <property type="entry name" value="P-loop containing nucleotide triphosphate hydrolases"/>
    <property type="match status" value="1"/>
</dbReference>
<comment type="function">
    <text evidence="6">An essential GTPase that binds both GDP and GTP, with rapid nucleotide exchange. Plays a role in 16S rRNA processing and 30S ribosomal subunit biogenesis and possibly also in cell cycle regulation and energy metabolism.</text>
</comment>
<evidence type="ECO:0000256" key="2">
    <source>
        <dbReference type="ARBA" id="ARBA00020484"/>
    </source>
</evidence>
<feature type="region of interest" description="G4" evidence="7">
    <location>
        <begin position="118"/>
        <end position="121"/>
    </location>
</feature>
<dbReference type="CDD" id="cd22534">
    <property type="entry name" value="KH-II_Era"/>
    <property type="match status" value="1"/>
</dbReference>
<feature type="domain" description="Era-type G" evidence="8">
    <location>
        <begin position="4"/>
        <end position="172"/>
    </location>
</feature>
<keyword evidence="5 6" id="KW-0342">GTP-binding</keyword>
<dbReference type="SUPFAM" id="SSF52540">
    <property type="entry name" value="P-loop containing nucleoside triphosphate hydrolases"/>
    <property type="match status" value="1"/>
</dbReference>
<dbReference type="STRING" id="1121881.SAMN02745225_01076"/>
<dbReference type="InterPro" id="IPR027417">
    <property type="entry name" value="P-loop_NTPase"/>
</dbReference>
<gene>
    <name evidence="6" type="primary">era</name>
    <name evidence="9" type="ORF">SAMN02745225_01076</name>
</gene>
<keyword evidence="3 6" id="KW-0547">Nucleotide-binding</keyword>
<dbReference type="InterPro" id="IPR005225">
    <property type="entry name" value="Small_GTP-bd"/>
</dbReference>
<evidence type="ECO:0000256" key="4">
    <source>
        <dbReference type="ARBA" id="ARBA00022884"/>
    </source>
</evidence>
<keyword evidence="6" id="KW-0472">Membrane</keyword>
<feature type="region of interest" description="G3" evidence="7">
    <location>
        <begin position="59"/>
        <end position="62"/>
    </location>
</feature>
<evidence type="ECO:0000256" key="5">
    <source>
        <dbReference type="ARBA" id="ARBA00023134"/>
    </source>
</evidence>
<dbReference type="HAMAP" id="MF_00367">
    <property type="entry name" value="GTPase_Era"/>
    <property type="match status" value="1"/>
</dbReference>
<evidence type="ECO:0000256" key="3">
    <source>
        <dbReference type="ARBA" id="ARBA00022741"/>
    </source>
</evidence>
<dbReference type="GO" id="GO:0005886">
    <property type="term" value="C:plasma membrane"/>
    <property type="evidence" value="ECO:0007669"/>
    <property type="project" value="UniProtKB-SubCell"/>
</dbReference>
<dbReference type="SUPFAM" id="SSF54814">
    <property type="entry name" value="Prokaryotic type KH domain (KH-domain type II)"/>
    <property type="match status" value="1"/>
</dbReference>
<dbReference type="PANTHER" id="PTHR42698:SF1">
    <property type="entry name" value="GTPASE ERA, MITOCHONDRIAL"/>
    <property type="match status" value="1"/>
</dbReference>
<dbReference type="PANTHER" id="PTHR42698">
    <property type="entry name" value="GTPASE ERA"/>
    <property type="match status" value="1"/>
</dbReference>
<evidence type="ECO:0000313" key="9">
    <source>
        <dbReference type="EMBL" id="SHE59770.1"/>
    </source>
</evidence>
<dbReference type="Pfam" id="PF01926">
    <property type="entry name" value="MMR_HSR1"/>
    <property type="match status" value="1"/>
</dbReference>
<dbReference type="GO" id="GO:0005525">
    <property type="term" value="F:GTP binding"/>
    <property type="evidence" value="ECO:0007669"/>
    <property type="project" value="UniProtKB-UniRule"/>
</dbReference>
<evidence type="ECO:0000259" key="8">
    <source>
        <dbReference type="PROSITE" id="PS51713"/>
    </source>
</evidence>
<reference evidence="10" key="1">
    <citation type="submission" date="2016-11" db="EMBL/GenBank/DDBJ databases">
        <authorList>
            <person name="Varghese N."/>
            <person name="Submissions S."/>
        </authorList>
    </citation>
    <scope>NUCLEOTIDE SEQUENCE [LARGE SCALE GENOMIC DNA]</scope>
    <source>
        <strain evidence="10">DSM 19514</strain>
    </source>
</reference>
<feature type="binding site" evidence="6">
    <location>
        <begin position="118"/>
        <end position="121"/>
    </location>
    <ligand>
        <name>GTP</name>
        <dbReference type="ChEBI" id="CHEBI:37565"/>
    </ligand>
</feature>
<keyword evidence="6" id="KW-0963">Cytoplasm</keyword>
<dbReference type="InterPro" id="IPR006073">
    <property type="entry name" value="GTP-bd"/>
</dbReference>
<dbReference type="GO" id="GO:0003924">
    <property type="term" value="F:GTPase activity"/>
    <property type="evidence" value="ECO:0007669"/>
    <property type="project" value="UniProtKB-UniRule"/>
</dbReference>
<feature type="region of interest" description="G2" evidence="7">
    <location>
        <begin position="38"/>
        <end position="42"/>
    </location>
</feature>
<evidence type="ECO:0000313" key="10">
    <source>
        <dbReference type="Proteomes" id="UP000184295"/>
    </source>
</evidence>
<accession>A0A1M4UT41</accession>
<dbReference type="GO" id="GO:0000028">
    <property type="term" value="P:ribosomal small subunit assembly"/>
    <property type="evidence" value="ECO:0007669"/>
    <property type="project" value="TreeGrafter"/>
</dbReference>
<evidence type="ECO:0000256" key="6">
    <source>
        <dbReference type="HAMAP-Rule" id="MF_00367"/>
    </source>
</evidence>
<name>A0A1M4UT41_9ACTN</name>
<evidence type="ECO:0000256" key="7">
    <source>
        <dbReference type="PROSITE-ProRule" id="PRU01050"/>
    </source>
</evidence>
<dbReference type="EMBL" id="FQUL01000012">
    <property type="protein sequence ID" value="SHE59770.1"/>
    <property type="molecule type" value="Genomic_DNA"/>
</dbReference>
<dbReference type="GO" id="GO:0070181">
    <property type="term" value="F:small ribosomal subunit rRNA binding"/>
    <property type="evidence" value="ECO:0007669"/>
    <property type="project" value="UniProtKB-UniRule"/>
</dbReference>
<proteinExistence type="inferred from homology"/>
<sequence length="280" mass="31018">MTQRSAFIAVMGRPNVGKSSLVNRLCGHKVSIVASSANTTRRQVRGIRTDSETQLIFVDTPGIHRPKTELGRRLNLAATEASEGVDIHLVVIDATKDVGPGDTRVLEITPSNALVVLNKCDIASKPQIAKQLMRLGEFNKEGYFPVSSKTGYGVDALLAELKGRCVDPYLYYPDEMLSDQDELFRISEIVREKLLVELKDELPHSIYCTVTEYDPPHVCVEIVVERESQKPIVIGKGGGTLKKVGIAAREELGGRLFLELFVKVERNWQRNSAFLDGRGL</sequence>
<evidence type="ECO:0000256" key="1">
    <source>
        <dbReference type="ARBA" id="ARBA00007921"/>
    </source>
</evidence>
<feature type="region of interest" description="G1" evidence="7">
    <location>
        <begin position="12"/>
        <end position="19"/>
    </location>
</feature>
<keyword evidence="6" id="KW-0699">rRNA-binding</keyword>
<keyword evidence="6" id="KW-1003">Cell membrane</keyword>
<dbReference type="Gene3D" id="3.30.300.20">
    <property type="match status" value="1"/>
</dbReference>
<dbReference type="InterPro" id="IPR005662">
    <property type="entry name" value="GTPase_Era-like"/>
</dbReference>
<dbReference type="GO" id="GO:0005829">
    <property type="term" value="C:cytosol"/>
    <property type="evidence" value="ECO:0007669"/>
    <property type="project" value="TreeGrafter"/>
</dbReference>
<protein>
    <recommendedName>
        <fullName evidence="2 6">GTPase Era</fullName>
    </recommendedName>
</protein>
<dbReference type="Proteomes" id="UP000184295">
    <property type="component" value="Unassembled WGS sequence"/>
</dbReference>
<comment type="subcellular location">
    <subcellularLocation>
        <location evidence="6">Cytoplasm</location>
    </subcellularLocation>
    <subcellularLocation>
        <location evidence="6">Cell membrane</location>
        <topology evidence="6">Peripheral membrane protein</topology>
    </subcellularLocation>
</comment>
<dbReference type="RefSeq" id="WP_072789653.1">
    <property type="nucleotide sequence ID" value="NZ_FQUL01000012.1"/>
</dbReference>
<keyword evidence="10" id="KW-1185">Reference proteome</keyword>
<comment type="similarity">
    <text evidence="1 6 7">Belongs to the TRAFAC class TrmE-Era-EngA-EngB-Septin-like GTPase superfamily. Era GTPase family.</text>
</comment>
<dbReference type="PROSITE" id="PS51713">
    <property type="entry name" value="G_ERA"/>
    <property type="match status" value="1"/>
</dbReference>
<feature type="region of interest" description="G5" evidence="7">
    <location>
        <begin position="146"/>
        <end position="148"/>
    </location>
</feature>
<dbReference type="CDD" id="cd04163">
    <property type="entry name" value="Era"/>
    <property type="match status" value="1"/>
</dbReference>
<keyword evidence="6" id="KW-0690">Ribosome biogenesis</keyword>
<dbReference type="InterPro" id="IPR004044">
    <property type="entry name" value="KH_dom_type_2"/>
</dbReference>
<dbReference type="GO" id="GO:0043024">
    <property type="term" value="F:ribosomal small subunit binding"/>
    <property type="evidence" value="ECO:0007669"/>
    <property type="project" value="TreeGrafter"/>
</dbReference>
<dbReference type="AlphaFoldDB" id="A0A1M4UT41"/>
<dbReference type="InterPro" id="IPR015946">
    <property type="entry name" value="KH_dom-like_a/b"/>
</dbReference>
<dbReference type="InterPro" id="IPR030388">
    <property type="entry name" value="G_ERA_dom"/>
</dbReference>